<keyword evidence="6 10" id="KW-0067">ATP-binding</keyword>
<dbReference type="EC" id="2.1.3.15" evidence="10"/>
<evidence type="ECO:0000259" key="12">
    <source>
        <dbReference type="PROSITE" id="PS50989"/>
    </source>
</evidence>
<evidence type="ECO:0000313" key="13">
    <source>
        <dbReference type="EMBL" id="SDW90202.1"/>
    </source>
</evidence>
<dbReference type="NCBIfam" id="TIGR00513">
    <property type="entry name" value="accA"/>
    <property type="match status" value="1"/>
</dbReference>
<comment type="similarity">
    <text evidence="10">Belongs to the AccA family.</text>
</comment>
<dbReference type="NCBIfam" id="NF004344">
    <property type="entry name" value="PRK05724.1"/>
    <property type="match status" value="1"/>
</dbReference>
<evidence type="ECO:0000256" key="6">
    <source>
        <dbReference type="ARBA" id="ARBA00022840"/>
    </source>
</evidence>
<comment type="function">
    <text evidence="10">Component of the acetyl coenzyme A carboxylase (ACC) complex. First, biotin carboxylase catalyzes the carboxylation of biotin on its carrier protein (BCCP) and then the CO(2) group is transferred by the carboxyltransferase to acetyl-CoA to form malonyl-CoA.</text>
</comment>
<comment type="subcellular location">
    <subcellularLocation>
        <location evidence="10">Cytoplasm</location>
    </subcellularLocation>
</comment>
<dbReference type="GO" id="GO:0003989">
    <property type="term" value="F:acetyl-CoA carboxylase activity"/>
    <property type="evidence" value="ECO:0007669"/>
    <property type="project" value="InterPro"/>
</dbReference>
<evidence type="ECO:0000256" key="5">
    <source>
        <dbReference type="ARBA" id="ARBA00022832"/>
    </source>
</evidence>
<dbReference type="InterPro" id="IPR001095">
    <property type="entry name" value="Acetyl_CoA_COase_a_su"/>
</dbReference>
<comment type="pathway">
    <text evidence="1 10">Lipid metabolism; malonyl-CoA biosynthesis; malonyl-CoA from acetyl-CoA: step 1/1.</text>
</comment>
<dbReference type="GO" id="GO:0006633">
    <property type="term" value="P:fatty acid biosynthetic process"/>
    <property type="evidence" value="ECO:0007669"/>
    <property type="project" value="UniProtKB-KW"/>
</dbReference>
<keyword evidence="5 10" id="KW-0276">Fatty acid metabolism</keyword>
<comment type="catalytic activity">
    <reaction evidence="9 10">
        <text>N(6)-carboxybiotinyl-L-lysyl-[protein] + acetyl-CoA = N(6)-biotinyl-L-lysyl-[protein] + malonyl-CoA</text>
        <dbReference type="Rhea" id="RHEA:54728"/>
        <dbReference type="Rhea" id="RHEA-COMP:10505"/>
        <dbReference type="Rhea" id="RHEA-COMP:10506"/>
        <dbReference type="ChEBI" id="CHEBI:57288"/>
        <dbReference type="ChEBI" id="CHEBI:57384"/>
        <dbReference type="ChEBI" id="CHEBI:83144"/>
        <dbReference type="ChEBI" id="CHEBI:83145"/>
        <dbReference type="EC" id="2.1.3.15"/>
    </reaction>
</comment>
<keyword evidence="7 10" id="KW-0443">Lipid metabolism</keyword>
<keyword evidence="3 10" id="KW-0808">Transferase</keyword>
<feature type="domain" description="CoA carboxyltransferase C-terminal" evidence="12">
    <location>
        <begin position="68"/>
        <end position="322"/>
    </location>
</feature>
<gene>
    <name evidence="10" type="primary">accA</name>
    <name evidence="13" type="ORF">SAMN05444336_102679</name>
</gene>
<comment type="subunit">
    <text evidence="10">Acetyl-CoA carboxylase is a heterohexamer composed of biotin carboxyl carrier protein (AccB), biotin carboxylase (AccC) and two subunits each of ACCase subunit alpha (AccA) and ACCase subunit beta (AccD).</text>
</comment>
<dbReference type="STRING" id="356660.SAMN05444336_102679"/>
<dbReference type="GO" id="GO:0005524">
    <property type="term" value="F:ATP binding"/>
    <property type="evidence" value="ECO:0007669"/>
    <property type="project" value="UniProtKB-KW"/>
</dbReference>
<organism evidence="13 14">
    <name type="scientific">Albimonas donghaensis</name>
    <dbReference type="NCBI Taxonomy" id="356660"/>
    <lineage>
        <taxon>Bacteria</taxon>
        <taxon>Pseudomonadati</taxon>
        <taxon>Pseudomonadota</taxon>
        <taxon>Alphaproteobacteria</taxon>
        <taxon>Rhodobacterales</taxon>
        <taxon>Paracoccaceae</taxon>
        <taxon>Albimonas</taxon>
    </lineage>
</organism>
<dbReference type="UniPathway" id="UPA00655">
    <property type="reaction ID" value="UER00711"/>
</dbReference>
<evidence type="ECO:0000256" key="4">
    <source>
        <dbReference type="ARBA" id="ARBA00022741"/>
    </source>
</evidence>
<dbReference type="HAMAP" id="MF_00823">
    <property type="entry name" value="AcetylCoA_CT_alpha"/>
    <property type="match status" value="1"/>
</dbReference>
<keyword evidence="14" id="KW-1185">Reference proteome</keyword>
<dbReference type="GO" id="GO:2001295">
    <property type="term" value="P:malonyl-CoA biosynthetic process"/>
    <property type="evidence" value="ECO:0007669"/>
    <property type="project" value="UniProtKB-UniRule"/>
</dbReference>
<keyword evidence="10" id="KW-0963">Cytoplasm</keyword>
<evidence type="ECO:0000256" key="3">
    <source>
        <dbReference type="ARBA" id="ARBA00022679"/>
    </source>
</evidence>
<dbReference type="PANTHER" id="PTHR42853">
    <property type="entry name" value="ACETYL-COENZYME A CARBOXYLASE CARBOXYL TRANSFERASE SUBUNIT ALPHA"/>
    <property type="match status" value="1"/>
</dbReference>
<dbReference type="AlphaFoldDB" id="A0A1H2XBA3"/>
<dbReference type="Gene3D" id="3.90.226.10">
    <property type="entry name" value="2-enoyl-CoA Hydratase, Chain A, domain 1"/>
    <property type="match status" value="1"/>
</dbReference>
<name>A0A1H2XBA3_9RHOB</name>
<dbReference type="GO" id="GO:0009317">
    <property type="term" value="C:acetyl-CoA carboxylase complex"/>
    <property type="evidence" value="ECO:0007669"/>
    <property type="project" value="InterPro"/>
</dbReference>
<feature type="compositionally biased region" description="Pro residues" evidence="11">
    <location>
        <begin position="7"/>
        <end position="22"/>
    </location>
</feature>
<evidence type="ECO:0000256" key="10">
    <source>
        <dbReference type="HAMAP-Rule" id="MF_00823"/>
    </source>
</evidence>
<dbReference type="PRINTS" id="PR01069">
    <property type="entry name" value="ACCCTRFRASEA"/>
</dbReference>
<evidence type="ECO:0000256" key="2">
    <source>
        <dbReference type="ARBA" id="ARBA00022516"/>
    </source>
</evidence>
<evidence type="ECO:0000256" key="8">
    <source>
        <dbReference type="ARBA" id="ARBA00023160"/>
    </source>
</evidence>
<dbReference type="InterPro" id="IPR029045">
    <property type="entry name" value="ClpP/crotonase-like_dom_sf"/>
</dbReference>
<evidence type="ECO:0000256" key="9">
    <source>
        <dbReference type="ARBA" id="ARBA00049152"/>
    </source>
</evidence>
<dbReference type="InterPro" id="IPR011763">
    <property type="entry name" value="COA_CT_C"/>
</dbReference>
<evidence type="ECO:0000256" key="11">
    <source>
        <dbReference type="SAM" id="MobiDB-lite"/>
    </source>
</evidence>
<proteinExistence type="inferred from homology"/>
<dbReference type="NCBIfam" id="NF041504">
    <property type="entry name" value="AccA_sub"/>
    <property type="match status" value="1"/>
</dbReference>
<dbReference type="PANTHER" id="PTHR42853:SF3">
    <property type="entry name" value="ACETYL-COENZYME A CARBOXYLASE CARBOXYL TRANSFERASE SUBUNIT ALPHA, CHLOROPLASTIC"/>
    <property type="match status" value="1"/>
</dbReference>
<evidence type="ECO:0000256" key="1">
    <source>
        <dbReference type="ARBA" id="ARBA00004956"/>
    </source>
</evidence>
<dbReference type="Proteomes" id="UP000199118">
    <property type="component" value="Unassembled WGS sequence"/>
</dbReference>
<evidence type="ECO:0000313" key="14">
    <source>
        <dbReference type="Proteomes" id="UP000199118"/>
    </source>
</evidence>
<dbReference type="GO" id="GO:0016743">
    <property type="term" value="F:carboxyl- or carbamoyltransferase activity"/>
    <property type="evidence" value="ECO:0007669"/>
    <property type="project" value="UniProtKB-UniRule"/>
</dbReference>
<feature type="region of interest" description="Disordered" evidence="11">
    <location>
        <begin position="1"/>
        <end position="31"/>
    </location>
</feature>
<dbReference type="Pfam" id="PF03255">
    <property type="entry name" value="ACCA"/>
    <property type="match status" value="1"/>
</dbReference>
<accession>A0A1H2XBA3</accession>
<keyword evidence="4 10" id="KW-0547">Nucleotide-binding</keyword>
<evidence type="ECO:0000256" key="7">
    <source>
        <dbReference type="ARBA" id="ARBA00023098"/>
    </source>
</evidence>
<protein>
    <recommendedName>
        <fullName evidence="10">Acetyl-coenzyme A carboxylase carboxyl transferase subunit alpha</fullName>
        <shortName evidence="10">ACCase subunit alpha</shortName>
        <shortName evidence="10">Acetyl-CoA carboxylase carboxyltransferase subunit alpha</shortName>
        <ecNumber evidence="10">2.1.3.15</ecNumber>
    </recommendedName>
</protein>
<dbReference type="PROSITE" id="PS50989">
    <property type="entry name" value="COA_CT_CTER"/>
    <property type="match status" value="1"/>
</dbReference>
<keyword evidence="8 10" id="KW-0275">Fatty acid biosynthesis</keyword>
<reference evidence="13 14" key="1">
    <citation type="submission" date="2016-10" db="EMBL/GenBank/DDBJ databases">
        <authorList>
            <person name="de Groot N.N."/>
        </authorList>
    </citation>
    <scope>NUCLEOTIDE SEQUENCE [LARGE SCALE GENOMIC DNA]</scope>
    <source>
        <strain evidence="13 14">DSM 17890</strain>
    </source>
</reference>
<keyword evidence="2 10" id="KW-0444">Lipid biosynthesis</keyword>
<dbReference type="EMBL" id="FNMZ01000002">
    <property type="protein sequence ID" value="SDW90202.1"/>
    <property type="molecule type" value="Genomic_DNA"/>
</dbReference>
<sequence>MRAAGRPPLPPDPFPPYMPPDQSPGARPPMQTYLDFEKSLAEIEGKAEELRAMARHDPEMDVANEAKALDSRAKTMLSDLYKGLTPWRKCQVARHPQRPHALDYIGALFTEYTPLAGDRGFAEDRAVVGGLARFEDRPVVVFGHEKGHDTQSRLDRNFGMARPEGYRKAIRLMRLADRFGLPVITLVDTAGAYPGKGAEERGQAEAIARATETGLEITAPSISVIIGEGGSGGAVAFATADRVAMLEHSVYSVISPEGCASILWKNAEKMREAAEALRLTAQDLHKLGVIDRIIPEPVGGAQRDRGLALARVGQAIGDMLGELDAMTPDERRAARRRKFLEIGSRGLA</sequence>
<dbReference type="SUPFAM" id="SSF52096">
    <property type="entry name" value="ClpP/crotonase"/>
    <property type="match status" value="1"/>
</dbReference>